<dbReference type="AlphaFoldDB" id="A0A7J7ELZ2"/>
<proteinExistence type="predicted"/>
<protein>
    <submittedName>
        <fullName evidence="2">Uncharacterized protein</fullName>
    </submittedName>
</protein>
<evidence type="ECO:0000256" key="1">
    <source>
        <dbReference type="SAM" id="Phobius"/>
    </source>
</evidence>
<keyword evidence="1" id="KW-0812">Transmembrane</keyword>
<sequence>MTFLVPFLSSAGEMYVVCPKEQLQSGVGRSIQEMSPSGAPPPRKAVCSGCIRIESHLWLCRETSTPGLGALFTLGIWSCLLIYLCFNLCATGDMLPT</sequence>
<keyword evidence="1" id="KW-1133">Transmembrane helix</keyword>
<organism evidence="2 3">
    <name type="scientific">Diceros bicornis minor</name>
    <name type="common">South-central black rhinoceros</name>
    <dbReference type="NCBI Taxonomy" id="77932"/>
    <lineage>
        <taxon>Eukaryota</taxon>
        <taxon>Metazoa</taxon>
        <taxon>Chordata</taxon>
        <taxon>Craniata</taxon>
        <taxon>Vertebrata</taxon>
        <taxon>Euteleostomi</taxon>
        <taxon>Mammalia</taxon>
        <taxon>Eutheria</taxon>
        <taxon>Laurasiatheria</taxon>
        <taxon>Perissodactyla</taxon>
        <taxon>Rhinocerotidae</taxon>
        <taxon>Diceros</taxon>
    </lineage>
</organism>
<evidence type="ECO:0000313" key="2">
    <source>
        <dbReference type="EMBL" id="KAF5916661.1"/>
    </source>
</evidence>
<dbReference type="Proteomes" id="UP000551758">
    <property type="component" value="Unassembled WGS sequence"/>
</dbReference>
<gene>
    <name evidence="2" type="ORF">HPG69_005456</name>
</gene>
<reference evidence="2 3" key="1">
    <citation type="journal article" date="2020" name="Mol. Biol. Evol.">
        <title>Interspecific Gene Flow and the Evolution of Specialization in Black and White Rhinoceros.</title>
        <authorList>
            <person name="Moodley Y."/>
            <person name="Westbury M.V."/>
            <person name="Russo I.M."/>
            <person name="Gopalakrishnan S."/>
            <person name="Rakotoarivelo A."/>
            <person name="Olsen R.A."/>
            <person name="Prost S."/>
            <person name="Tunstall T."/>
            <person name="Ryder O.A."/>
            <person name="Dalen L."/>
            <person name="Bruford M.W."/>
        </authorList>
    </citation>
    <scope>NUCLEOTIDE SEQUENCE [LARGE SCALE GENOMIC DNA]</scope>
    <source>
        <strain evidence="2">SBR-YM</strain>
        <tissue evidence="2">Skin</tissue>
    </source>
</reference>
<evidence type="ECO:0000313" key="3">
    <source>
        <dbReference type="Proteomes" id="UP000551758"/>
    </source>
</evidence>
<keyword evidence="3" id="KW-1185">Reference proteome</keyword>
<accession>A0A7J7ELZ2</accession>
<name>A0A7J7ELZ2_DICBM</name>
<dbReference type="EMBL" id="JACDTQ010002688">
    <property type="protein sequence ID" value="KAF5916661.1"/>
    <property type="molecule type" value="Genomic_DNA"/>
</dbReference>
<comment type="caution">
    <text evidence="2">The sequence shown here is derived from an EMBL/GenBank/DDBJ whole genome shotgun (WGS) entry which is preliminary data.</text>
</comment>
<keyword evidence="1" id="KW-0472">Membrane</keyword>
<feature type="transmembrane region" description="Helical" evidence="1">
    <location>
        <begin position="68"/>
        <end position="90"/>
    </location>
</feature>